<keyword evidence="2 4" id="KW-0238">DNA-binding</keyword>
<dbReference type="InterPro" id="IPR001647">
    <property type="entry name" value="HTH_TetR"/>
</dbReference>
<evidence type="ECO:0000313" key="8">
    <source>
        <dbReference type="Proteomes" id="UP000253303"/>
    </source>
</evidence>
<feature type="region of interest" description="Disordered" evidence="5">
    <location>
        <begin position="13"/>
        <end position="51"/>
    </location>
</feature>
<dbReference type="InterPro" id="IPR050109">
    <property type="entry name" value="HTH-type_TetR-like_transc_reg"/>
</dbReference>
<keyword evidence="3" id="KW-0804">Transcription</keyword>
<accession>A0A366LUB3</accession>
<feature type="DNA-binding region" description="H-T-H motif" evidence="4">
    <location>
        <begin position="72"/>
        <end position="91"/>
    </location>
</feature>
<feature type="domain" description="HTH tetR-type" evidence="6">
    <location>
        <begin position="49"/>
        <end position="109"/>
    </location>
</feature>
<dbReference type="PANTHER" id="PTHR30055:SF234">
    <property type="entry name" value="HTH-TYPE TRANSCRIPTIONAL REGULATOR BETI"/>
    <property type="match status" value="1"/>
</dbReference>
<evidence type="ECO:0000259" key="6">
    <source>
        <dbReference type="PROSITE" id="PS50977"/>
    </source>
</evidence>
<feature type="compositionally biased region" description="Low complexity" evidence="5">
    <location>
        <begin position="18"/>
        <end position="44"/>
    </location>
</feature>
<evidence type="ECO:0000256" key="3">
    <source>
        <dbReference type="ARBA" id="ARBA00023163"/>
    </source>
</evidence>
<dbReference type="InterPro" id="IPR009057">
    <property type="entry name" value="Homeodomain-like_sf"/>
</dbReference>
<dbReference type="PROSITE" id="PS01081">
    <property type="entry name" value="HTH_TETR_1"/>
    <property type="match status" value="1"/>
</dbReference>
<sequence>MTRKTHLVIQSERISIVAPEPSEPSTSSRSSSRSPSEASSSEASTSERERRAERILDAAGELLVAWGYGRVTVDDVARRAGVGKGTIYLHFSTKEGLFLSVLMRAQRRLMANLVDLLRREPVTVMPGELIPHIYRWAHEEPVVRAALLGDPETLGVLARSSAELVGELIAERLRVMEAYLTLLREHGLVRTDQPPEVVRYSLVSIFVGYLTTESMMPAEARPDVAACADALADVIRSSIETSRAPEATRAVATLAAELFDRLLGLLDKEIRRRQSI</sequence>
<dbReference type="AlphaFoldDB" id="A0A366LUB3"/>
<comment type="caution">
    <text evidence="7">The sequence shown here is derived from an EMBL/GenBank/DDBJ whole genome shotgun (WGS) entry which is preliminary data.</text>
</comment>
<keyword evidence="8" id="KW-1185">Reference proteome</keyword>
<dbReference type="PRINTS" id="PR00455">
    <property type="entry name" value="HTHTETR"/>
</dbReference>
<dbReference type="EMBL" id="QMEY01000011">
    <property type="protein sequence ID" value="RBQ17521.1"/>
    <property type="molecule type" value="Genomic_DNA"/>
</dbReference>
<protein>
    <submittedName>
        <fullName evidence="7">TetR/AcrR family transcriptional regulator</fullName>
    </submittedName>
</protein>
<keyword evidence="1" id="KW-0805">Transcription regulation</keyword>
<proteinExistence type="predicted"/>
<evidence type="ECO:0000313" key="7">
    <source>
        <dbReference type="EMBL" id="RBQ17521.1"/>
    </source>
</evidence>
<evidence type="ECO:0000256" key="4">
    <source>
        <dbReference type="PROSITE-ProRule" id="PRU00335"/>
    </source>
</evidence>
<dbReference type="Proteomes" id="UP000253303">
    <property type="component" value="Unassembled WGS sequence"/>
</dbReference>
<dbReference type="GO" id="GO:0003700">
    <property type="term" value="F:DNA-binding transcription factor activity"/>
    <property type="evidence" value="ECO:0007669"/>
    <property type="project" value="TreeGrafter"/>
</dbReference>
<dbReference type="PROSITE" id="PS50977">
    <property type="entry name" value="HTH_TETR_2"/>
    <property type="match status" value="1"/>
</dbReference>
<name>A0A366LUB3_9ACTN</name>
<organism evidence="7 8">
    <name type="scientific">Spongiactinospora rosea</name>
    <dbReference type="NCBI Taxonomy" id="2248750"/>
    <lineage>
        <taxon>Bacteria</taxon>
        <taxon>Bacillati</taxon>
        <taxon>Actinomycetota</taxon>
        <taxon>Actinomycetes</taxon>
        <taxon>Streptosporangiales</taxon>
        <taxon>Streptosporangiaceae</taxon>
        <taxon>Spongiactinospora</taxon>
    </lineage>
</organism>
<dbReference type="GO" id="GO:0000976">
    <property type="term" value="F:transcription cis-regulatory region binding"/>
    <property type="evidence" value="ECO:0007669"/>
    <property type="project" value="TreeGrafter"/>
</dbReference>
<evidence type="ECO:0000256" key="5">
    <source>
        <dbReference type="SAM" id="MobiDB-lite"/>
    </source>
</evidence>
<dbReference type="Gene3D" id="1.10.357.10">
    <property type="entry name" value="Tetracycline Repressor, domain 2"/>
    <property type="match status" value="1"/>
</dbReference>
<evidence type="ECO:0000256" key="1">
    <source>
        <dbReference type="ARBA" id="ARBA00023015"/>
    </source>
</evidence>
<reference evidence="7 8" key="1">
    <citation type="submission" date="2018-06" db="EMBL/GenBank/DDBJ databases">
        <title>Sphaerisporangium craniellae sp. nov., isolated from a marine sponge in the South China Sea.</title>
        <authorList>
            <person name="Li L."/>
        </authorList>
    </citation>
    <scope>NUCLEOTIDE SEQUENCE [LARGE SCALE GENOMIC DNA]</scope>
    <source>
        <strain evidence="7 8">LHW63015</strain>
    </source>
</reference>
<dbReference type="OrthoDB" id="3682047at2"/>
<dbReference type="SUPFAM" id="SSF46689">
    <property type="entry name" value="Homeodomain-like"/>
    <property type="match status" value="1"/>
</dbReference>
<gene>
    <name evidence="7" type="ORF">DP939_24435</name>
</gene>
<dbReference type="InterPro" id="IPR023772">
    <property type="entry name" value="DNA-bd_HTH_TetR-type_CS"/>
</dbReference>
<evidence type="ECO:0000256" key="2">
    <source>
        <dbReference type="ARBA" id="ARBA00023125"/>
    </source>
</evidence>
<dbReference type="Pfam" id="PF00440">
    <property type="entry name" value="TetR_N"/>
    <property type="match status" value="1"/>
</dbReference>
<dbReference type="PANTHER" id="PTHR30055">
    <property type="entry name" value="HTH-TYPE TRANSCRIPTIONAL REGULATOR RUTR"/>
    <property type="match status" value="1"/>
</dbReference>